<dbReference type="Gene3D" id="3.40.50.410">
    <property type="entry name" value="von Willebrand factor, type A domain"/>
    <property type="match status" value="1"/>
</dbReference>
<dbReference type="Proteomes" id="UP000003598">
    <property type="component" value="Unassembled WGS sequence"/>
</dbReference>
<feature type="chain" id="PRO_5003484341" evidence="2">
    <location>
        <begin position="24"/>
        <end position="392"/>
    </location>
</feature>
<dbReference type="InterPro" id="IPR036465">
    <property type="entry name" value="vWFA_dom_sf"/>
</dbReference>
<dbReference type="SUPFAM" id="SSF53300">
    <property type="entry name" value="vWA-like"/>
    <property type="match status" value="1"/>
</dbReference>
<evidence type="ECO:0000313" key="4">
    <source>
        <dbReference type="Proteomes" id="UP000003598"/>
    </source>
</evidence>
<reference evidence="3 4" key="1">
    <citation type="submission" date="2011-03" db="EMBL/GenBank/DDBJ databases">
        <authorList>
            <person name="Weinstock G."/>
            <person name="Sodergren E."/>
            <person name="Clifton S."/>
            <person name="Fulton L."/>
            <person name="Fulton B."/>
            <person name="Courtney L."/>
            <person name="Fronick C."/>
            <person name="Harrison M."/>
            <person name="Strong C."/>
            <person name="Farmer C."/>
            <person name="Delahaunty K."/>
            <person name="Markovic C."/>
            <person name="Hall O."/>
            <person name="Minx P."/>
            <person name="Tomlinson C."/>
            <person name="Mitreva M."/>
            <person name="Hou S."/>
            <person name="Chen J."/>
            <person name="Wollam A."/>
            <person name="Pepin K.H."/>
            <person name="Johnson M."/>
            <person name="Bhonagiri V."/>
            <person name="Zhang X."/>
            <person name="Suruliraj S."/>
            <person name="Warren W."/>
            <person name="Chinwalla A."/>
            <person name="Mardis E.R."/>
            <person name="Wilson R.K."/>
        </authorList>
    </citation>
    <scope>NUCLEOTIDE SEQUENCE [LARGE SCALE GENOMIC DNA]</scope>
    <source>
        <strain evidence="3 4">YIT 11840</strain>
    </source>
</reference>
<evidence type="ECO:0000256" key="2">
    <source>
        <dbReference type="SAM" id="SignalP"/>
    </source>
</evidence>
<dbReference type="AlphaFoldDB" id="G5SW26"/>
<dbReference type="PROSITE" id="PS51257">
    <property type="entry name" value="PROKAR_LIPOPROTEIN"/>
    <property type="match status" value="1"/>
</dbReference>
<dbReference type="eggNOG" id="COG2304">
    <property type="taxonomic scope" value="Bacteria"/>
</dbReference>
<dbReference type="PATRIC" id="fig|762968.3.peg.3155"/>
<keyword evidence="2" id="KW-0732">Signal</keyword>
<dbReference type="EMBL" id="AFFY01000074">
    <property type="protein sequence ID" value="EHG98491.1"/>
    <property type="molecule type" value="Genomic_DNA"/>
</dbReference>
<feature type="signal peptide" evidence="2">
    <location>
        <begin position="1"/>
        <end position="23"/>
    </location>
</feature>
<sequence length="392" mass="42199">MKRNKFRGLWYIPVMTFVVSLSACLGSGDETIVLEEGKPAHGIPSDDDADPNPEIGTSTTYIPNVNYTVENSGNDAIVRLDMTGIQDPDSYEWLKLVGTGGNGVNQQNVWVSVDGKPKGIAVYNNSDNQGENAIMVDVVFLVDNSGSMGDEADGIARDIVTWAGELSASDIDVKFGCVGYGGNVGRQYGSLVNGYGVTGALNITDYMELNNFLNNRSVTNTSRTKGYAGDDASELYTVAENSYSRAGGECGVQALRFADEHFSFRLGANRVYVNFTDDANYPGGDDEISVSYVADAMNWNTNKGTIHTVFSGSSSSLNYSIGEAPWLLSEYTGGTVMEVSPTFSGVTLNSLPVTGAMQNSYIIRFTNVSEFMDGQSHEVKVTILSEDGRVRV</sequence>
<name>G5SW26_9BACT</name>
<evidence type="ECO:0000256" key="1">
    <source>
        <dbReference type="SAM" id="MobiDB-lite"/>
    </source>
</evidence>
<dbReference type="HOGENOM" id="CLU_703678_0_0_10"/>
<dbReference type="OrthoDB" id="1716829at2"/>
<dbReference type="STRING" id="762968.HMPREF9441_03598"/>
<dbReference type="CDD" id="cd00198">
    <property type="entry name" value="vWFA"/>
    <property type="match status" value="1"/>
</dbReference>
<dbReference type="RefSeq" id="WP_008622800.1">
    <property type="nucleotide sequence ID" value="NZ_JH376642.1"/>
</dbReference>
<proteinExistence type="predicted"/>
<dbReference type="GeneID" id="93558783"/>
<comment type="caution">
    <text evidence="3">The sequence shown here is derived from an EMBL/GenBank/DDBJ whole genome shotgun (WGS) entry which is preliminary data.</text>
</comment>
<evidence type="ECO:0000313" key="3">
    <source>
        <dbReference type="EMBL" id="EHG98491.1"/>
    </source>
</evidence>
<feature type="region of interest" description="Disordered" evidence="1">
    <location>
        <begin position="38"/>
        <end position="60"/>
    </location>
</feature>
<gene>
    <name evidence="3" type="ORF">HMPREF9441_03598</name>
</gene>
<keyword evidence="4" id="KW-1185">Reference proteome</keyword>
<accession>G5SW26</accession>
<organism evidence="3 4">
    <name type="scientific">Paraprevotella clara YIT 11840</name>
    <dbReference type="NCBI Taxonomy" id="762968"/>
    <lineage>
        <taxon>Bacteria</taxon>
        <taxon>Pseudomonadati</taxon>
        <taxon>Bacteroidota</taxon>
        <taxon>Bacteroidia</taxon>
        <taxon>Bacteroidales</taxon>
        <taxon>Prevotellaceae</taxon>
        <taxon>Paraprevotella</taxon>
    </lineage>
</organism>
<protein>
    <submittedName>
        <fullName evidence="3">von Willebrand factor type A domain protein</fullName>
    </submittedName>
</protein>